<sequence length="190" mass="21466">MILITLVSFSQIDYGANLGINSSRFSNKFNTIGGEYLNTSSLGLSIGIFAEIPLSDKISFYPKLLFNQMGDRDKSDIDYLVLDSVDYKLDYISIPLNFKFFNKPYLFIGPQLGLLVSYKAESMDIGKPNSSFDFGGNFGTGYAFNDFRLELAIYQSIIDVLKAENTYGGKKLNIRNTYINFNFSYIISNR</sequence>
<gene>
    <name evidence="2" type="ORF">GCM10022395_02770</name>
</gene>
<feature type="domain" description="Outer membrane protein beta-barrel" evidence="1">
    <location>
        <begin position="11"/>
        <end position="161"/>
    </location>
</feature>
<keyword evidence="3" id="KW-1185">Reference proteome</keyword>
<comment type="caution">
    <text evidence="2">The sequence shown here is derived from an EMBL/GenBank/DDBJ whole genome shotgun (WGS) entry which is preliminary data.</text>
</comment>
<name>A0ABP6WQ93_9FLAO</name>
<dbReference type="Proteomes" id="UP001500954">
    <property type="component" value="Unassembled WGS sequence"/>
</dbReference>
<protein>
    <recommendedName>
        <fullName evidence="1">Outer membrane protein beta-barrel domain-containing protein</fullName>
    </recommendedName>
</protein>
<proteinExistence type="predicted"/>
<dbReference type="EMBL" id="BAABCY010000012">
    <property type="protein sequence ID" value="GAA3554790.1"/>
    <property type="molecule type" value="Genomic_DNA"/>
</dbReference>
<reference evidence="3" key="1">
    <citation type="journal article" date="2019" name="Int. J. Syst. Evol. Microbiol.">
        <title>The Global Catalogue of Microorganisms (GCM) 10K type strain sequencing project: providing services to taxonomists for standard genome sequencing and annotation.</title>
        <authorList>
            <consortium name="The Broad Institute Genomics Platform"/>
            <consortium name="The Broad Institute Genome Sequencing Center for Infectious Disease"/>
            <person name="Wu L."/>
            <person name="Ma J."/>
        </authorList>
    </citation>
    <scope>NUCLEOTIDE SEQUENCE [LARGE SCALE GENOMIC DNA]</scope>
    <source>
        <strain evidence="3">JCM 17111</strain>
    </source>
</reference>
<dbReference type="Pfam" id="PF13568">
    <property type="entry name" value="OMP_b-brl_2"/>
    <property type="match status" value="1"/>
</dbReference>
<dbReference type="InterPro" id="IPR025665">
    <property type="entry name" value="Beta-barrel_OMP_2"/>
</dbReference>
<organism evidence="2 3">
    <name type="scientific">Snuella lapsa</name>
    <dbReference type="NCBI Taxonomy" id="870481"/>
    <lineage>
        <taxon>Bacteria</taxon>
        <taxon>Pseudomonadati</taxon>
        <taxon>Bacteroidota</taxon>
        <taxon>Flavobacteriia</taxon>
        <taxon>Flavobacteriales</taxon>
        <taxon>Flavobacteriaceae</taxon>
        <taxon>Snuella</taxon>
    </lineage>
</organism>
<evidence type="ECO:0000313" key="3">
    <source>
        <dbReference type="Proteomes" id="UP001500954"/>
    </source>
</evidence>
<evidence type="ECO:0000313" key="2">
    <source>
        <dbReference type="EMBL" id="GAA3554790.1"/>
    </source>
</evidence>
<accession>A0ABP6WQ93</accession>
<evidence type="ECO:0000259" key="1">
    <source>
        <dbReference type="Pfam" id="PF13568"/>
    </source>
</evidence>